<sequence>MADGIWGTEPGVSAQESERTELGFSQSVSGQTTVPPSTRTGLPRRRSRYLIRQQHQQSAPIFIPNTNAMDPMERWRESPPEDEPASISAILDALKNTPTQRSTQRNSRPDTRNTGSNAFRHYRRAPSATSGESSCSSNASLGSALSHSPSDDTLSRISKGRASKNTVRARGKGDKPRRFCCTFCCDKFRSRYDWARHEKSLHLNLEAWYCAPYGTAVLSTATGRKQCAFCSELDPSAAHLDQHNHDICHGNSDKPRSFRRKDHLVQHLRIMHNVDTVPLIDGWKISNSAVPSRCGFCEHKMDTWEQRVEHLAEHFRKNATMKDWKGDHGFPPSIAAEVTNSLPPYLIAEESQSIIPFSATNTHVQDHFAQISSRAHYVTEEQGASPDKVAGDTQTEAVAEPNISMSELSSFTQVLTLHLSHYAQEKIKQGVIPTDDMFQQEARRVLYDSEDSWNQTIADNPEWLSAFRRLHCVEKNDIESESGPLRETSRTGMGG</sequence>
<dbReference type="AlphaFoldDB" id="A0A5N7BJU6"/>
<feature type="compositionally biased region" description="Polar residues" evidence="1">
    <location>
        <begin position="96"/>
        <end position="117"/>
    </location>
</feature>
<dbReference type="Proteomes" id="UP000326198">
    <property type="component" value="Unassembled WGS sequence"/>
</dbReference>
<feature type="compositionally biased region" description="Basic residues" evidence="1">
    <location>
        <begin position="158"/>
        <end position="170"/>
    </location>
</feature>
<dbReference type="PROSITE" id="PS00028">
    <property type="entry name" value="ZINC_FINGER_C2H2_1"/>
    <property type="match status" value="1"/>
</dbReference>
<proteinExistence type="predicted"/>
<evidence type="ECO:0000256" key="1">
    <source>
        <dbReference type="SAM" id="MobiDB-lite"/>
    </source>
</evidence>
<feature type="region of interest" description="Disordered" evidence="1">
    <location>
        <begin position="1"/>
        <end position="44"/>
    </location>
</feature>
<feature type="region of interest" description="Disordered" evidence="1">
    <location>
        <begin position="63"/>
        <end position="172"/>
    </location>
</feature>
<protein>
    <recommendedName>
        <fullName evidence="2">C2H2-type domain-containing protein</fullName>
    </recommendedName>
</protein>
<dbReference type="EMBL" id="ML736165">
    <property type="protein sequence ID" value="KAE8382043.1"/>
    <property type="molecule type" value="Genomic_DNA"/>
</dbReference>
<evidence type="ECO:0000313" key="3">
    <source>
        <dbReference type="EMBL" id="KAE8382043.1"/>
    </source>
</evidence>
<dbReference type="OrthoDB" id="5399138at2759"/>
<reference evidence="3 4" key="1">
    <citation type="submission" date="2019-04" db="EMBL/GenBank/DDBJ databases">
        <title>Friends and foes A comparative genomics studyof 23 Aspergillus species from section Flavi.</title>
        <authorList>
            <consortium name="DOE Joint Genome Institute"/>
            <person name="Kjaerbolling I."/>
            <person name="Vesth T."/>
            <person name="Frisvad J.C."/>
            <person name="Nybo J.L."/>
            <person name="Theobald S."/>
            <person name="Kildgaard S."/>
            <person name="Isbrandt T."/>
            <person name="Kuo A."/>
            <person name="Sato A."/>
            <person name="Lyhne E.K."/>
            <person name="Kogle M.E."/>
            <person name="Wiebenga A."/>
            <person name="Kun R.S."/>
            <person name="Lubbers R.J."/>
            <person name="Makela M.R."/>
            <person name="Barry K."/>
            <person name="Chovatia M."/>
            <person name="Clum A."/>
            <person name="Daum C."/>
            <person name="Haridas S."/>
            <person name="He G."/>
            <person name="LaButti K."/>
            <person name="Lipzen A."/>
            <person name="Mondo S."/>
            <person name="Riley R."/>
            <person name="Salamov A."/>
            <person name="Simmons B.A."/>
            <person name="Magnuson J.K."/>
            <person name="Henrissat B."/>
            <person name="Mortensen U.H."/>
            <person name="Larsen T.O."/>
            <person name="Devries R.P."/>
            <person name="Grigoriev I.V."/>
            <person name="Machida M."/>
            <person name="Baker S.E."/>
            <person name="Andersen M.R."/>
        </authorList>
    </citation>
    <scope>NUCLEOTIDE SEQUENCE [LARGE SCALE GENOMIC DNA]</scope>
    <source>
        <strain evidence="3 4">IBT 29228</strain>
    </source>
</reference>
<organism evidence="3 4">
    <name type="scientific">Aspergillus bertholletiae</name>
    <dbReference type="NCBI Taxonomy" id="1226010"/>
    <lineage>
        <taxon>Eukaryota</taxon>
        <taxon>Fungi</taxon>
        <taxon>Dikarya</taxon>
        <taxon>Ascomycota</taxon>
        <taxon>Pezizomycotina</taxon>
        <taxon>Eurotiomycetes</taxon>
        <taxon>Eurotiomycetidae</taxon>
        <taxon>Eurotiales</taxon>
        <taxon>Aspergillaceae</taxon>
        <taxon>Aspergillus</taxon>
        <taxon>Aspergillus subgen. Circumdati</taxon>
    </lineage>
</organism>
<gene>
    <name evidence="3" type="ORF">BDV26DRAFT_254227</name>
</gene>
<keyword evidence="4" id="KW-1185">Reference proteome</keyword>
<dbReference type="InterPro" id="IPR013087">
    <property type="entry name" value="Znf_C2H2_type"/>
</dbReference>
<evidence type="ECO:0000313" key="4">
    <source>
        <dbReference type="Proteomes" id="UP000326198"/>
    </source>
</evidence>
<feature type="compositionally biased region" description="Low complexity" evidence="1">
    <location>
        <begin position="125"/>
        <end position="148"/>
    </location>
</feature>
<accession>A0A5N7BJU6</accession>
<dbReference type="SMART" id="SM00355">
    <property type="entry name" value="ZnF_C2H2"/>
    <property type="match status" value="3"/>
</dbReference>
<feature type="compositionally biased region" description="Polar residues" evidence="1">
    <location>
        <begin position="23"/>
        <end position="40"/>
    </location>
</feature>
<feature type="domain" description="C2H2-type" evidence="2">
    <location>
        <begin position="180"/>
        <end position="202"/>
    </location>
</feature>
<name>A0A5N7BJU6_9EURO</name>
<evidence type="ECO:0000259" key="2">
    <source>
        <dbReference type="PROSITE" id="PS00028"/>
    </source>
</evidence>